<comment type="function">
    <text evidence="1">Multidrug efflux pump.</text>
</comment>
<dbReference type="PANTHER" id="PTHR43298">
    <property type="entry name" value="MULTIDRUG RESISTANCE PROTEIN NORM-RELATED"/>
    <property type="match status" value="1"/>
</dbReference>
<accession>A0A9D2K0S1</accession>
<evidence type="ECO:0000256" key="3">
    <source>
        <dbReference type="ARBA" id="ARBA00010199"/>
    </source>
</evidence>
<feature type="transmembrane region" description="Helical" evidence="13">
    <location>
        <begin position="368"/>
        <end position="388"/>
    </location>
</feature>
<dbReference type="GO" id="GO:0006811">
    <property type="term" value="P:monoatomic ion transport"/>
    <property type="evidence" value="ECO:0007669"/>
    <property type="project" value="UniProtKB-KW"/>
</dbReference>
<dbReference type="InterPro" id="IPR002528">
    <property type="entry name" value="MATE_fam"/>
</dbReference>
<reference evidence="14" key="2">
    <citation type="submission" date="2021-04" db="EMBL/GenBank/DDBJ databases">
        <authorList>
            <person name="Gilroy R."/>
        </authorList>
    </citation>
    <scope>NUCLEOTIDE SEQUENCE</scope>
    <source>
        <strain evidence="14">CHK196-3914</strain>
    </source>
</reference>
<evidence type="ECO:0000256" key="13">
    <source>
        <dbReference type="SAM" id="Phobius"/>
    </source>
</evidence>
<keyword evidence="10" id="KW-0406">Ion transport</keyword>
<dbReference type="EMBL" id="DXAY01000010">
    <property type="protein sequence ID" value="HIZ73717.1"/>
    <property type="molecule type" value="Genomic_DNA"/>
</dbReference>
<evidence type="ECO:0000256" key="12">
    <source>
        <dbReference type="ARBA" id="ARBA00031636"/>
    </source>
</evidence>
<evidence type="ECO:0000256" key="8">
    <source>
        <dbReference type="ARBA" id="ARBA00022692"/>
    </source>
</evidence>
<evidence type="ECO:0000256" key="9">
    <source>
        <dbReference type="ARBA" id="ARBA00022989"/>
    </source>
</evidence>
<keyword evidence="7" id="KW-1003">Cell membrane</keyword>
<feature type="transmembrane region" description="Helical" evidence="13">
    <location>
        <begin position="21"/>
        <end position="43"/>
    </location>
</feature>
<dbReference type="GO" id="GO:0005886">
    <property type="term" value="C:plasma membrane"/>
    <property type="evidence" value="ECO:0007669"/>
    <property type="project" value="UniProtKB-SubCell"/>
</dbReference>
<feature type="transmembrane region" description="Helical" evidence="13">
    <location>
        <begin position="69"/>
        <end position="92"/>
    </location>
</feature>
<reference evidence="14" key="1">
    <citation type="journal article" date="2021" name="PeerJ">
        <title>Extensive microbial diversity within the chicken gut microbiome revealed by metagenomics and culture.</title>
        <authorList>
            <person name="Gilroy R."/>
            <person name="Ravi A."/>
            <person name="Getino M."/>
            <person name="Pursley I."/>
            <person name="Horton D.L."/>
            <person name="Alikhan N.F."/>
            <person name="Baker D."/>
            <person name="Gharbi K."/>
            <person name="Hall N."/>
            <person name="Watson M."/>
            <person name="Adriaenssens E.M."/>
            <person name="Foster-Nyarko E."/>
            <person name="Jarju S."/>
            <person name="Secka A."/>
            <person name="Antonio M."/>
            <person name="Oren A."/>
            <person name="Chaudhuri R.R."/>
            <person name="La Ragione R."/>
            <person name="Hildebrand F."/>
            <person name="Pallen M.J."/>
        </authorList>
    </citation>
    <scope>NUCLEOTIDE SEQUENCE</scope>
    <source>
        <strain evidence="14">CHK196-3914</strain>
    </source>
</reference>
<dbReference type="GO" id="GO:0042910">
    <property type="term" value="F:xenobiotic transmembrane transporter activity"/>
    <property type="evidence" value="ECO:0007669"/>
    <property type="project" value="InterPro"/>
</dbReference>
<dbReference type="GO" id="GO:0015297">
    <property type="term" value="F:antiporter activity"/>
    <property type="evidence" value="ECO:0007669"/>
    <property type="project" value="UniProtKB-KW"/>
</dbReference>
<dbReference type="InterPro" id="IPR048279">
    <property type="entry name" value="MdtK-like"/>
</dbReference>
<feature type="transmembrane region" description="Helical" evidence="13">
    <location>
        <begin position="175"/>
        <end position="198"/>
    </location>
</feature>
<keyword evidence="9 13" id="KW-1133">Transmembrane helix</keyword>
<keyword evidence="11 13" id="KW-0472">Membrane</keyword>
<comment type="caution">
    <text evidence="14">The sequence shown here is derived from an EMBL/GenBank/DDBJ whole genome shotgun (WGS) entry which is preliminary data.</text>
</comment>
<organism evidence="14 15">
    <name type="scientific">Candidatus Mediterraneibacter stercoravium</name>
    <dbReference type="NCBI Taxonomy" id="2838685"/>
    <lineage>
        <taxon>Bacteria</taxon>
        <taxon>Bacillati</taxon>
        <taxon>Bacillota</taxon>
        <taxon>Clostridia</taxon>
        <taxon>Lachnospirales</taxon>
        <taxon>Lachnospiraceae</taxon>
        <taxon>Mediterraneibacter</taxon>
    </lineage>
</organism>
<evidence type="ECO:0000256" key="4">
    <source>
        <dbReference type="ARBA" id="ARBA00020268"/>
    </source>
</evidence>
<evidence type="ECO:0000256" key="1">
    <source>
        <dbReference type="ARBA" id="ARBA00003408"/>
    </source>
</evidence>
<feature type="transmembrane region" description="Helical" evidence="13">
    <location>
        <begin position="146"/>
        <end position="163"/>
    </location>
</feature>
<feature type="transmembrane region" description="Helical" evidence="13">
    <location>
        <begin position="104"/>
        <end position="126"/>
    </location>
</feature>
<feature type="transmembrane region" description="Helical" evidence="13">
    <location>
        <begin position="425"/>
        <end position="445"/>
    </location>
</feature>
<keyword evidence="5" id="KW-0813">Transport</keyword>
<evidence type="ECO:0000256" key="5">
    <source>
        <dbReference type="ARBA" id="ARBA00022448"/>
    </source>
</evidence>
<dbReference type="PANTHER" id="PTHR43298:SF2">
    <property type="entry name" value="FMN_FAD EXPORTER YEEO-RELATED"/>
    <property type="match status" value="1"/>
</dbReference>
<dbReference type="AlphaFoldDB" id="A0A9D2K0S1"/>
<evidence type="ECO:0000256" key="10">
    <source>
        <dbReference type="ARBA" id="ARBA00023065"/>
    </source>
</evidence>
<feature type="transmembrane region" description="Helical" evidence="13">
    <location>
        <begin position="395"/>
        <end position="419"/>
    </location>
</feature>
<dbReference type="CDD" id="cd13138">
    <property type="entry name" value="MATE_yoeA_like"/>
    <property type="match status" value="1"/>
</dbReference>
<keyword evidence="8 13" id="KW-0812">Transmembrane</keyword>
<dbReference type="NCBIfam" id="TIGR00797">
    <property type="entry name" value="matE"/>
    <property type="match status" value="1"/>
</dbReference>
<evidence type="ECO:0000256" key="2">
    <source>
        <dbReference type="ARBA" id="ARBA00004651"/>
    </source>
</evidence>
<protein>
    <recommendedName>
        <fullName evidence="4">Probable multidrug resistance protein NorM</fullName>
    </recommendedName>
    <alternativeName>
        <fullName evidence="12">Multidrug-efflux transporter</fullName>
    </alternativeName>
</protein>
<dbReference type="PIRSF" id="PIRSF006603">
    <property type="entry name" value="DinF"/>
    <property type="match status" value="1"/>
</dbReference>
<proteinExistence type="inferred from homology"/>
<sequence length="464" mass="50171">MKNRIWKEMKRQQTTDMTHGPVFRQMAVFALPVLLGMLCQRIYNFADVYIVGKFLGDQALAAVSISGSAMYMMTSVMMGVTTGVSVVVSQFYGAGQNERIKETFAAGVHVSVWVTVIITAVGAATARPLLELLQTGEDLMPQALEYLLIIYLGSGATMLYNFASAVMRALGNSVVPLIFLIISSVLNVVLDVAFVSWIPMGVGGAAFATVLSQLISGVLCLLYAVKHLPMLRRTGTELRKPDIRLAGEILRYGLPTGLQMSIISISDMTLQAVINTYGTAMIVAYGVCMKVEGLGFQIADAIGSSMGTFAGQNAGAGNLARVKKGVNSAYLLNLISYGIFCPAVYFLAGPIMKAFTDTPESIRYGTEYMRIFTIFFLAGGVLVVYHNILRASGDVAVTVLMGVSEVITRIGCAFLLPALFGYRGLWYVSPLTWVCAAGVGAVRYYSGRWKNKAIRLAADCREQQ</sequence>
<dbReference type="Proteomes" id="UP000824116">
    <property type="component" value="Unassembled WGS sequence"/>
</dbReference>
<feature type="transmembrane region" description="Helical" evidence="13">
    <location>
        <begin position="329"/>
        <end position="348"/>
    </location>
</feature>
<feature type="transmembrane region" description="Helical" evidence="13">
    <location>
        <begin position="204"/>
        <end position="225"/>
    </location>
</feature>
<comment type="similarity">
    <text evidence="3">Belongs to the multi antimicrobial extrusion (MATE) (TC 2.A.66.1) family.</text>
</comment>
<evidence type="ECO:0000256" key="6">
    <source>
        <dbReference type="ARBA" id="ARBA00022449"/>
    </source>
</evidence>
<keyword evidence="6" id="KW-0050">Antiport</keyword>
<dbReference type="Pfam" id="PF01554">
    <property type="entry name" value="MatE"/>
    <property type="match status" value="2"/>
</dbReference>
<evidence type="ECO:0000313" key="14">
    <source>
        <dbReference type="EMBL" id="HIZ73717.1"/>
    </source>
</evidence>
<dbReference type="InterPro" id="IPR050222">
    <property type="entry name" value="MATE_MdtK"/>
</dbReference>
<gene>
    <name evidence="14" type="ORF">H9723_00530</name>
</gene>
<name>A0A9D2K0S1_9FIRM</name>
<evidence type="ECO:0000313" key="15">
    <source>
        <dbReference type="Proteomes" id="UP000824116"/>
    </source>
</evidence>
<comment type="subcellular location">
    <subcellularLocation>
        <location evidence="2">Cell membrane</location>
        <topology evidence="2">Multi-pass membrane protein</topology>
    </subcellularLocation>
</comment>
<evidence type="ECO:0000256" key="7">
    <source>
        <dbReference type="ARBA" id="ARBA00022475"/>
    </source>
</evidence>
<evidence type="ECO:0000256" key="11">
    <source>
        <dbReference type="ARBA" id="ARBA00023136"/>
    </source>
</evidence>